<dbReference type="GO" id="GO:0016652">
    <property type="term" value="F:oxidoreductase activity, acting on NAD(P)H as acceptor"/>
    <property type="evidence" value="ECO:0007669"/>
    <property type="project" value="UniProtKB-UniRule"/>
</dbReference>
<dbReference type="SUPFAM" id="SSF52218">
    <property type="entry name" value="Flavoproteins"/>
    <property type="match status" value="1"/>
</dbReference>
<keyword evidence="4 6" id="KW-0520">NAD</keyword>
<comment type="function">
    <text evidence="6">Also exhibits azoreductase activity. Catalyzes the reductive cleavage of the azo bond in aromatic azo compounds to the corresponding amines.</text>
</comment>
<dbReference type="RefSeq" id="WP_090844128.1">
    <property type="nucleotide sequence ID" value="NZ_FNIL01000016.1"/>
</dbReference>
<keyword evidence="2 6" id="KW-0288">FMN</keyword>
<dbReference type="EMBL" id="FNIL01000016">
    <property type="protein sequence ID" value="SDO52096.1"/>
    <property type="molecule type" value="Genomic_DNA"/>
</dbReference>
<evidence type="ECO:0000256" key="3">
    <source>
        <dbReference type="ARBA" id="ARBA00023002"/>
    </source>
</evidence>
<dbReference type="InterPro" id="IPR003680">
    <property type="entry name" value="Flavodoxin_fold"/>
</dbReference>
<comment type="catalytic activity">
    <reaction evidence="6">
        <text>2 a quinone + NADH + H(+) = 2 a 1,4-benzosemiquinone + NAD(+)</text>
        <dbReference type="Rhea" id="RHEA:65952"/>
        <dbReference type="ChEBI" id="CHEBI:15378"/>
        <dbReference type="ChEBI" id="CHEBI:57540"/>
        <dbReference type="ChEBI" id="CHEBI:57945"/>
        <dbReference type="ChEBI" id="CHEBI:132124"/>
        <dbReference type="ChEBI" id="CHEBI:134225"/>
    </reaction>
</comment>
<keyword evidence="3 6" id="KW-0560">Oxidoreductase</keyword>
<dbReference type="HAMAP" id="MF_01216">
    <property type="entry name" value="Azoreductase_type1"/>
    <property type="match status" value="1"/>
</dbReference>
<feature type="domain" description="Flavodoxin-like fold" evidence="7">
    <location>
        <begin position="1"/>
        <end position="191"/>
    </location>
</feature>
<comment type="catalytic activity">
    <reaction evidence="5">
        <text>N,N-dimethyl-1,4-phenylenediamine + anthranilate + 2 NAD(+) = 2-(4-dimethylaminophenyl)diazenylbenzoate + 2 NADH + 2 H(+)</text>
        <dbReference type="Rhea" id="RHEA:55872"/>
        <dbReference type="ChEBI" id="CHEBI:15378"/>
        <dbReference type="ChEBI" id="CHEBI:15783"/>
        <dbReference type="ChEBI" id="CHEBI:16567"/>
        <dbReference type="ChEBI" id="CHEBI:57540"/>
        <dbReference type="ChEBI" id="CHEBI:57945"/>
        <dbReference type="ChEBI" id="CHEBI:71579"/>
        <dbReference type="EC" id="1.7.1.17"/>
    </reaction>
    <physiologicalReaction direction="right-to-left" evidence="5">
        <dbReference type="Rhea" id="RHEA:55874"/>
    </physiologicalReaction>
</comment>
<dbReference type="GO" id="GO:0010181">
    <property type="term" value="F:FMN binding"/>
    <property type="evidence" value="ECO:0007669"/>
    <property type="project" value="UniProtKB-UniRule"/>
</dbReference>
<dbReference type="EC" id="1.6.5.-" evidence="6"/>
<dbReference type="Pfam" id="PF02525">
    <property type="entry name" value="Flavodoxin_2"/>
    <property type="match status" value="1"/>
</dbReference>
<evidence type="ECO:0000256" key="5">
    <source>
        <dbReference type="ARBA" id="ARBA00048542"/>
    </source>
</evidence>
<dbReference type="STRING" id="745820.SAMN04488053_11652"/>
<dbReference type="InterPro" id="IPR023048">
    <property type="entry name" value="NADH:quinone_OxRdtase_FMN_depd"/>
</dbReference>
<comment type="function">
    <text evidence="6">Quinone reductase that provides resistance to thiol-specific stress caused by electrophilic quinones.</text>
</comment>
<evidence type="ECO:0000313" key="8">
    <source>
        <dbReference type="EMBL" id="SDO52096.1"/>
    </source>
</evidence>
<dbReference type="EC" id="1.7.1.17" evidence="6"/>
<comment type="similarity">
    <text evidence="6">Belongs to the azoreductase type 1 family.</text>
</comment>
<dbReference type="AlphaFoldDB" id="A0A1H0K854"/>
<dbReference type="InterPro" id="IPR029039">
    <property type="entry name" value="Flavoprotein-like_sf"/>
</dbReference>
<keyword evidence="1 6" id="KW-0285">Flavoprotein</keyword>
<accession>A0A1H0K854</accession>
<dbReference type="OrthoDB" id="9805013at2"/>
<protein>
    <recommendedName>
        <fullName evidence="6">FMN dependent NADH:quinone oxidoreductase</fullName>
        <ecNumber evidence="6">1.6.5.-</ecNumber>
    </recommendedName>
    <alternativeName>
        <fullName evidence="6">Azo-dye reductase</fullName>
    </alternativeName>
    <alternativeName>
        <fullName evidence="6">FMN-dependent NADH-azo compound oxidoreductase</fullName>
    </alternativeName>
    <alternativeName>
        <fullName evidence="6">FMN-dependent NADH-azoreductase</fullName>
        <ecNumber evidence="6">1.7.1.17</ecNumber>
    </alternativeName>
</protein>
<sequence>MSLLYITANPKQMGESYGLQLGEHFLKHYQKLHPSSKVTKLDLFAEQIPPLEGDALAAWEKQSDAEVTNTYVEQFLKYKQVVFVTPLWNMGVPSPVKAYIDHLILPGKTFRFGEKGIEGLLQDTRVLHLQSRGGIYSEGKLAAFEHGDSYLRTIFKLVGVKQYEHIYVEGTSTYPEEAVKRLEAAKLQAEKTAETFL</sequence>
<comment type="subunit">
    <text evidence="6">Homodimer.</text>
</comment>
<evidence type="ECO:0000256" key="2">
    <source>
        <dbReference type="ARBA" id="ARBA00022643"/>
    </source>
</evidence>
<comment type="cofactor">
    <cofactor evidence="6">
        <name>FMN</name>
        <dbReference type="ChEBI" id="CHEBI:58210"/>
    </cofactor>
    <text evidence="6">Binds 1 FMN per subunit.</text>
</comment>
<dbReference type="GO" id="GO:0016655">
    <property type="term" value="F:oxidoreductase activity, acting on NAD(P)H, quinone or similar compound as acceptor"/>
    <property type="evidence" value="ECO:0007669"/>
    <property type="project" value="InterPro"/>
</dbReference>
<reference evidence="9" key="1">
    <citation type="submission" date="2016-10" db="EMBL/GenBank/DDBJ databases">
        <authorList>
            <person name="Varghese N."/>
            <person name="Submissions S."/>
        </authorList>
    </citation>
    <scope>NUCLEOTIDE SEQUENCE [LARGE SCALE GENOMIC DNA]</scope>
    <source>
        <strain evidence="9">CGMCC 1.10369</strain>
    </source>
</reference>
<gene>
    <name evidence="6" type="primary">azoR</name>
    <name evidence="8" type="ORF">SAMN04488053_11652</name>
</gene>
<evidence type="ECO:0000256" key="6">
    <source>
        <dbReference type="HAMAP-Rule" id="MF_01216"/>
    </source>
</evidence>
<comment type="caution">
    <text evidence="6">Lacks conserved residue(s) required for the propagation of feature annotation.</text>
</comment>
<dbReference type="InterPro" id="IPR050104">
    <property type="entry name" value="FMN-dep_NADH:Q_OxRdtase_AzoR1"/>
</dbReference>
<evidence type="ECO:0000256" key="4">
    <source>
        <dbReference type="ARBA" id="ARBA00023027"/>
    </source>
</evidence>
<organism evidence="8 9">
    <name type="scientific">Alkalicoccus daliensis</name>
    <dbReference type="NCBI Taxonomy" id="745820"/>
    <lineage>
        <taxon>Bacteria</taxon>
        <taxon>Bacillati</taxon>
        <taxon>Bacillota</taxon>
        <taxon>Bacilli</taxon>
        <taxon>Bacillales</taxon>
        <taxon>Bacillaceae</taxon>
        <taxon>Alkalicoccus</taxon>
    </lineage>
</organism>
<feature type="binding site" evidence="6">
    <location>
        <begin position="131"/>
        <end position="134"/>
    </location>
    <ligand>
        <name>FMN</name>
        <dbReference type="ChEBI" id="CHEBI:58210"/>
    </ligand>
</feature>
<name>A0A1H0K854_9BACI</name>
<dbReference type="PANTHER" id="PTHR43741:SF7">
    <property type="entry name" value="FMN-DEPENDENT NADH:QUINONE OXIDOREDUCTASE"/>
    <property type="match status" value="1"/>
</dbReference>
<dbReference type="PANTHER" id="PTHR43741">
    <property type="entry name" value="FMN-DEPENDENT NADH-AZOREDUCTASE 1"/>
    <property type="match status" value="1"/>
</dbReference>
<evidence type="ECO:0000313" key="9">
    <source>
        <dbReference type="Proteomes" id="UP000198778"/>
    </source>
</evidence>
<dbReference type="GO" id="GO:0009055">
    <property type="term" value="F:electron transfer activity"/>
    <property type="evidence" value="ECO:0007669"/>
    <property type="project" value="UniProtKB-UniRule"/>
</dbReference>
<evidence type="ECO:0000256" key="1">
    <source>
        <dbReference type="ARBA" id="ARBA00022630"/>
    </source>
</evidence>
<proteinExistence type="inferred from homology"/>
<keyword evidence="9" id="KW-1185">Reference proteome</keyword>
<dbReference type="Proteomes" id="UP000198778">
    <property type="component" value="Unassembled WGS sequence"/>
</dbReference>
<evidence type="ECO:0000259" key="7">
    <source>
        <dbReference type="Pfam" id="PF02525"/>
    </source>
</evidence>
<dbReference type="Gene3D" id="3.40.50.360">
    <property type="match status" value="1"/>
</dbReference>